<dbReference type="VEuPathDB" id="FungiDB:ACJ73_08761"/>
<protein>
    <recommendedName>
        <fullName evidence="9">Transmembrane 9 superfamily member</fullName>
    </recommendedName>
</protein>
<keyword evidence="6 9" id="KW-1133">Transmembrane helix</keyword>
<feature type="chain" id="PRO_5011812239" description="Transmembrane 9 superfamily member" evidence="9">
    <location>
        <begin position="26"/>
        <end position="894"/>
    </location>
</feature>
<dbReference type="PANTHER" id="PTHR10766:SF55">
    <property type="entry name" value="TRANSMEMBRANE 9 SUPERFAMILY MEMBER 4"/>
    <property type="match status" value="1"/>
</dbReference>
<dbReference type="GO" id="GO:0016020">
    <property type="term" value="C:membrane"/>
    <property type="evidence" value="ECO:0007669"/>
    <property type="project" value="UniProtKB-SubCell"/>
</dbReference>
<comment type="similarity">
    <text evidence="3 9">Belongs to the nonaspanin (TM9SF) (TC 9.A.2) family.</text>
</comment>
<dbReference type="EMBL" id="LGTZ01002181">
    <property type="protein sequence ID" value="OJD17931.1"/>
    <property type="molecule type" value="Genomic_DNA"/>
</dbReference>
<keyword evidence="8 9" id="KW-0472">Membrane</keyword>
<feature type="signal peptide" evidence="9">
    <location>
        <begin position="1"/>
        <end position="25"/>
    </location>
</feature>
<keyword evidence="4 9" id="KW-0812">Transmembrane</keyword>
<evidence type="ECO:0000256" key="6">
    <source>
        <dbReference type="ARBA" id="ARBA00022989"/>
    </source>
</evidence>
<evidence type="ECO:0000256" key="1">
    <source>
        <dbReference type="ARBA" id="ARBA00004141"/>
    </source>
</evidence>
<keyword evidence="7" id="KW-0333">Golgi apparatus</keyword>
<evidence type="ECO:0000256" key="2">
    <source>
        <dbReference type="ARBA" id="ARBA00004555"/>
    </source>
</evidence>
<dbReference type="OrthoDB" id="1666796at2759"/>
<comment type="subcellular location">
    <subcellularLocation>
        <location evidence="2">Golgi apparatus</location>
    </subcellularLocation>
    <subcellularLocation>
        <location evidence="1">Membrane</location>
        <topology evidence="1">Multi-pass membrane protein</topology>
    </subcellularLocation>
</comment>
<feature type="transmembrane region" description="Helical" evidence="9">
    <location>
        <begin position="575"/>
        <end position="594"/>
    </location>
</feature>
<evidence type="ECO:0000256" key="10">
    <source>
        <dbReference type="SAM" id="MobiDB-lite"/>
    </source>
</evidence>
<sequence>MALHIQMRVRLLALTLLAWLGLAKAFYLPGYSIKSYRDNEAIPVFVNKIFSDNTQLQYAYFELPFVCPPTGKKHGSPFASGDSISLNLGEVLRGDRIIASDFHVVMGKDVECRFLCSCPIDRNDVKRAKELITDGYVAEWIMDNLPGATSFVTVDRTQKYYATGFKLGYLDMSPVDGKPRHYIHNHFTFVIRWREAPGKAGRQGGKVIVGFEIHAKSIDTNDRLENGCPRKLHADHDGLALYIPSNNTRLAQQYADSSSIPEHIVDVDDGTTLSIPYTYSVYFRLEDKVEWWNRWDLYFNNQRESTTTHWLAILNSLVISGVLGVTVFVIWGKTVRGDVKGRGDGAMVEGKIRPRPRKSKSGSRTPKSGGNISTGLSDKDLEADEPDTDDELEEVAGWKLLHGDVFRTPEYSGLLAPLVGSGMQLLFMAAGLLFLSSLGILNPSFRGGFLSVGIGLFVFAGVFSGYFSGRLYRTFGGQNWRKNTMITALLFPGLLFCLAFVLNLFVWAQASSTALPFGTLVGLLAIWLLIQVPLVYLGSWFGYMRAKPWEHPTRTNAIARQIPPQPWYLRTVHGTLLTGLVPFTVLFVELLFVFKNLLQDKSGHYYVFGYLSVVCSILIVTVAEVTIIATYCQLSSENPRWWWQSFFTGGSSAFWIFMYCIWYYFAKIHVRGFVSSLLFFSYSFLSCAVYGLLTGTVGFLTAYAFIRRIYRKDGVVCISYIVSKIEQVLCGLTRQRLTWTTFTLPTQLSIRYYWTLLDVETLCQFIPILSGNAASPVEPEDVNPYKSSSYLRCAPVPQSLVRDGQHIRPEQSIFELLSQAPCLYILHPFLCGTYVTYMQLFRNGTLHERMTMINKTAPCPSVDAATLKSYQLKLIDLDHALKIGDRLDDGDAPY</sequence>
<evidence type="ECO:0000256" key="4">
    <source>
        <dbReference type="ARBA" id="ARBA00022692"/>
    </source>
</evidence>
<feature type="transmembrane region" description="Helical" evidence="9">
    <location>
        <begin position="641"/>
        <end position="665"/>
    </location>
</feature>
<dbReference type="GO" id="GO:0005794">
    <property type="term" value="C:Golgi apparatus"/>
    <property type="evidence" value="ECO:0007669"/>
    <property type="project" value="UniProtKB-SubCell"/>
</dbReference>
<feature type="transmembrane region" description="Helical" evidence="9">
    <location>
        <begin position="488"/>
        <end position="508"/>
    </location>
</feature>
<evidence type="ECO:0000256" key="8">
    <source>
        <dbReference type="ARBA" id="ARBA00023136"/>
    </source>
</evidence>
<feature type="transmembrane region" description="Helical" evidence="9">
    <location>
        <begin position="414"/>
        <end position="435"/>
    </location>
</feature>
<organism evidence="11 12">
    <name type="scientific">Blastomyces percursus</name>
    <dbReference type="NCBI Taxonomy" id="1658174"/>
    <lineage>
        <taxon>Eukaryota</taxon>
        <taxon>Fungi</taxon>
        <taxon>Dikarya</taxon>
        <taxon>Ascomycota</taxon>
        <taxon>Pezizomycotina</taxon>
        <taxon>Eurotiomycetes</taxon>
        <taxon>Eurotiomycetidae</taxon>
        <taxon>Onygenales</taxon>
        <taxon>Ajellomycetaceae</taxon>
        <taxon>Blastomyces</taxon>
    </lineage>
</organism>
<feature type="transmembrane region" description="Helical" evidence="9">
    <location>
        <begin position="447"/>
        <end position="467"/>
    </location>
</feature>
<reference evidence="11 12" key="1">
    <citation type="submission" date="2015-08" db="EMBL/GenBank/DDBJ databases">
        <title>Emmonsia species relationships and genome sequence.</title>
        <authorList>
            <person name="Cuomo C.A."/>
            <person name="Schwartz I.S."/>
            <person name="Kenyon C."/>
            <person name="De Hoog G.S."/>
            <person name="Govender N.P."/>
            <person name="Botha A."/>
            <person name="Moreno L."/>
            <person name="De Vries M."/>
            <person name="Munoz J.F."/>
            <person name="Stielow J.B."/>
        </authorList>
    </citation>
    <scope>NUCLEOTIDE SEQUENCE [LARGE SCALE GENOMIC DNA]</scope>
    <source>
        <strain evidence="11 12">EI222</strain>
    </source>
</reference>
<comment type="caution">
    <text evidence="11">The sequence shown here is derived from an EMBL/GenBank/DDBJ whole genome shotgun (WGS) entry which is preliminary data.</text>
</comment>
<evidence type="ECO:0000313" key="11">
    <source>
        <dbReference type="EMBL" id="OJD17931.1"/>
    </source>
</evidence>
<feature type="transmembrane region" description="Helical" evidence="9">
    <location>
        <begin position="514"/>
        <end position="537"/>
    </location>
</feature>
<dbReference type="Proteomes" id="UP000242791">
    <property type="component" value="Unassembled WGS sequence"/>
</dbReference>
<feature type="region of interest" description="Disordered" evidence="10">
    <location>
        <begin position="345"/>
        <end position="386"/>
    </location>
</feature>
<dbReference type="GO" id="GO:0072657">
    <property type="term" value="P:protein localization to membrane"/>
    <property type="evidence" value="ECO:0007669"/>
    <property type="project" value="TreeGrafter"/>
</dbReference>
<accession>A0A1J9QCI5</accession>
<feature type="non-terminal residue" evidence="11">
    <location>
        <position position="894"/>
    </location>
</feature>
<evidence type="ECO:0000313" key="12">
    <source>
        <dbReference type="Proteomes" id="UP000242791"/>
    </source>
</evidence>
<keyword evidence="5 9" id="KW-0732">Signal</keyword>
<name>A0A1J9QCI5_9EURO</name>
<dbReference type="AlphaFoldDB" id="A0A1J9QCI5"/>
<proteinExistence type="inferred from homology"/>
<feature type="transmembrane region" description="Helical" evidence="9">
    <location>
        <begin position="606"/>
        <end position="629"/>
    </location>
</feature>
<dbReference type="InterPro" id="IPR004240">
    <property type="entry name" value="EMP70"/>
</dbReference>
<gene>
    <name evidence="11" type="ORF">ACJ73_08761</name>
</gene>
<keyword evidence="12" id="KW-1185">Reference proteome</keyword>
<feature type="transmembrane region" description="Helical" evidence="9">
    <location>
        <begin position="677"/>
        <end position="706"/>
    </location>
</feature>
<dbReference type="STRING" id="1658174.A0A1J9QCI5"/>
<evidence type="ECO:0000256" key="9">
    <source>
        <dbReference type="RuleBase" id="RU363079"/>
    </source>
</evidence>
<dbReference type="Pfam" id="PF02990">
    <property type="entry name" value="EMP70"/>
    <property type="match status" value="1"/>
</dbReference>
<evidence type="ECO:0000256" key="5">
    <source>
        <dbReference type="ARBA" id="ARBA00022729"/>
    </source>
</evidence>
<evidence type="ECO:0000256" key="3">
    <source>
        <dbReference type="ARBA" id="ARBA00005227"/>
    </source>
</evidence>
<dbReference type="PANTHER" id="PTHR10766">
    <property type="entry name" value="TRANSMEMBRANE 9 SUPERFAMILY PROTEIN"/>
    <property type="match status" value="1"/>
</dbReference>
<evidence type="ECO:0000256" key="7">
    <source>
        <dbReference type="ARBA" id="ARBA00023034"/>
    </source>
</evidence>
<feature type="transmembrane region" description="Helical" evidence="9">
    <location>
        <begin position="310"/>
        <end position="332"/>
    </location>
</feature>